<reference evidence="1 2" key="1">
    <citation type="submission" date="2019-02" db="EMBL/GenBank/DDBJ databases">
        <title>Deep-cultivation of Planctomycetes and their phenomic and genomic characterization uncovers novel biology.</title>
        <authorList>
            <person name="Wiegand S."/>
            <person name="Jogler M."/>
            <person name="Boedeker C."/>
            <person name="Pinto D."/>
            <person name="Vollmers J."/>
            <person name="Rivas-Marin E."/>
            <person name="Kohn T."/>
            <person name="Peeters S.H."/>
            <person name="Heuer A."/>
            <person name="Rast P."/>
            <person name="Oberbeckmann S."/>
            <person name="Bunk B."/>
            <person name="Jeske O."/>
            <person name="Meyerdierks A."/>
            <person name="Storesund J.E."/>
            <person name="Kallscheuer N."/>
            <person name="Luecker S."/>
            <person name="Lage O.M."/>
            <person name="Pohl T."/>
            <person name="Merkel B.J."/>
            <person name="Hornburger P."/>
            <person name="Mueller R.-W."/>
            <person name="Bruemmer F."/>
            <person name="Labrenz M."/>
            <person name="Spormann A.M."/>
            <person name="Op Den Camp H."/>
            <person name="Overmann J."/>
            <person name="Amann R."/>
            <person name="Jetten M.S.M."/>
            <person name="Mascher T."/>
            <person name="Medema M.H."/>
            <person name="Devos D.P."/>
            <person name="Kaster A.-K."/>
            <person name="Ovreas L."/>
            <person name="Rohde M."/>
            <person name="Galperin M.Y."/>
            <person name="Jogler C."/>
        </authorList>
    </citation>
    <scope>NUCLEOTIDE SEQUENCE [LARGE SCALE GENOMIC DNA]</scope>
    <source>
        <strain evidence="1 2">Pla144</strain>
    </source>
</reference>
<organism evidence="1 2">
    <name type="scientific">Bythopirellula polymerisocia</name>
    <dbReference type="NCBI Taxonomy" id="2528003"/>
    <lineage>
        <taxon>Bacteria</taxon>
        <taxon>Pseudomonadati</taxon>
        <taxon>Planctomycetota</taxon>
        <taxon>Planctomycetia</taxon>
        <taxon>Pirellulales</taxon>
        <taxon>Lacipirellulaceae</taxon>
        <taxon>Bythopirellula</taxon>
    </lineage>
</organism>
<accession>A0A5C6CNV6</accession>
<evidence type="ECO:0000313" key="1">
    <source>
        <dbReference type="EMBL" id="TWU26068.1"/>
    </source>
</evidence>
<sequence length="148" mass="16097">MQLLLFDAILLVTASAILFFINGRCLIIFSRQTGEHKAWFCSLGQMFGLANDTSISAPAFSGLITKILVDARRGPRSVSCWTCRDYEPASLLLVIVDVVRGAELNGYGSNGMIRWWIKTSDATILAPVWAGSSEPFRIIVVGDPASDG</sequence>
<gene>
    <name evidence="1" type="ORF">Pla144_32850</name>
</gene>
<evidence type="ECO:0000313" key="2">
    <source>
        <dbReference type="Proteomes" id="UP000318437"/>
    </source>
</evidence>
<name>A0A5C6CNV6_9BACT</name>
<comment type="caution">
    <text evidence="1">The sequence shown here is derived from an EMBL/GenBank/DDBJ whole genome shotgun (WGS) entry which is preliminary data.</text>
</comment>
<keyword evidence="2" id="KW-1185">Reference proteome</keyword>
<proteinExistence type="predicted"/>
<dbReference type="AlphaFoldDB" id="A0A5C6CNV6"/>
<dbReference type="EMBL" id="SJPS01000004">
    <property type="protein sequence ID" value="TWU26068.1"/>
    <property type="molecule type" value="Genomic_DNA"/>
</dbReference>
<protein>
    <submittedName>
        <fullName evidence="1">Uncharacterized protein</fullName>
    </submittedName>
</protein>
<dbReference type="Proteomes" id="UP000318437">
    <property type="component" value="Unassembled WGS sequence"/>
</dbReference>